<feature type="transmembrane region" description="Helical" evidence="1">
    <location>
        <begin position="188"/>
        <end position="206"/>
    </location>
</feature>
<feature type="transmembrane region" description="Helical" evidence="1">
    <location>
        <begin position="71"/>
        <end position="95"/>
    </location>
</feature>
<gene>
    <name evidence="2" type="primary">m387R</name>
    <name evidence="2" type="ORF">MT325_m387R</name>
</gene>
<reference evidence="2 3" key="1">
    <citation type="journal article" date="2007" name="Virology">
        <title>Sequence and annotation of the 314-kb MT325 and the 321-kb FR483 viruses that infect Chlorella Pbi.</title>
        <authorList>
            <person name="Fitzgerald L.A."/>
            <person name="Graves M.V."/>
            <person name="Li X."/>
            <person name="Feldblyum T."/>
            <person name="Hartigan J."/>
            <person name="Van Etten J.L."/>
        </authorList>
    </citation>
    <scope>NUCLEOTIDE SEQUENCE [LARGE SCALE GENOMIC DNA]</scope>
    <source>
        <strain evidence="2 3">MT325</strain>
    </source>
</reference>
<evidence type="ECO:0000313" key="2">
    <source>
        <dbReference type="EMBL" id="ABT13941.1"/>
    </source>
</evidence>
<sequence>MLFFLMLIISLESTAPPFLNVRGISMIFSDLFNALELFSNLMAGIFNLNDSFSIPSLDGLSLASTFDFHTFAIVSISIFPPRLLPALLVVVIFGVNTRRSLVLTLPMFKTGLLLPPTAMTGDDFGVNSFLTYTFLPPSPFTYVRPFVSVNARRPFALTLPVLETGLLLPPTAMTGLLLPPTAMTGDDFGVNIFLMYTFLSPSPFTYVRPFVSLNTRRFLVLTLPVFETGLLLPPTAMTGDDFGVNSFLTYTFLPPSPFTYVRPFVSVNARRPFALTLPVSISMFIILLQYYFGWDHI</sequence>
<organismHost>
    <name type="scientific">Paramecium bursaria</name>
    <dbReference type="NCBI Taxonomy" id="74790"/>
</organismHost>
<feature type="transmembrane region" description="Helical" evidence="1">
    <location>
        <begin position="218"/>
        <end position="236"/>
    </location>
</feature>
<evidence type="ECO:0000313" key="3">
    <source>
        <dbReference type="Proteomes" id="UP000246715"/>
    </source>
</evidence>
<feature type="transmembrane region" description="Helical" evidence="1">
    <location>
        <begin position="154"/>
        <end position="176"/>
    </location>
</feature>
<dbReference type="EMBL" id="DQ491001">
    <property type="protein sequence ID" value="ABT13941.1"/>
    <property type="molecule type" value="Genomic_DNA"/>
</dbReference>
<feature type="transmembrane region" description="Helical" evidence="1">
    <location>
        <begin position="273"/>
        <end position="292"/>
    </location>
</feature>
<keyword evidence="1" id="KW-1133">Transmembrane helix</keyword>
<organism evidence="2 3">
    <name type="scientific">Paramecium bursaria Chlorella virus MT325</name>
    <name type="common">PBCV-MT325</name>
    <dbReference type="NCBI Taxonomy" id="346932"/>
    <lineage>
        <taxon>Viruses</taxon>
        <taxon>Varidnaviria</taxon>
        <taxon>Bamfordvirae</taxon>
        <taxon>Nucleocytoviricota</taxon>
        <taxon>Megaviricetes</taxon>
        <taxon>Algavirales</taxon>
        <taxon>Phycodnaviridae</taxon>
        <taxon>Chlorovirus</taxon>
        <taxon>Chlorovirus conductrix</taxon>
        <taxon>Paramecium bursaria Chlorella virus A1</taxon>
    </lineage>
</organism>
<evidence type="ECO:0000256" key="1">
    <source>
        <dbReference type="SAM" id="Phobius"/>
    </source>
</evidence>
<keyword evidence="1" id="KW-0812">Transmembrane</keyword>
<dbReference type="Proteomes" id="UP000246715">
    <property type="component" value="Segment"/>
</dbReference>
<keyword evidence="1" id="KW-0472">Membrane</keyword>
<accession>A7IUB7</accession>
<protein>
    <submittedName>
        <fullName evidence="2">Uncharacterized protein m387R</fullName>
    </submittedName>
</protein>
<proteinExistence type="predicted"/>
<name>A7IUB7_PBCVM</name>